<feature type="domain" description="HMG box" evidence="9">
    <location>
        <begin position="185"/>
        <end position="254"/>
    </location>
</feature>
<dbReference type="GO" id="GO:0005634">
    <property type="term" value="C:nucleus"/>
    <property type="evidence" value="ECO:0007669"/>
    <property type="project" value="UniProtKB-SubCell"/>
</dbReference>
<dbReference type="Gene3D" id="1.10.30.10">
    <property type="entry name" value="High mobility group box domain"/>
    <property type="match status" value="1"/>
</dbReference>
<dbReference type="GO" id="GO:0005694">
    <property type="term" value="C:chromosome"/>
    <property type="evidence" value="ECO:0007669"/>
    <property type="project" value="UniProtKB-SubCell"/>
</dbReference>
<dbReference type="GO" id="GO:0031490">
    <property type="term" value="F:chromatin DNA binding"/>
    <property type="evidence" value="ECO:0007669"/>
    <property type="project" value="TreeGrafter"/>
</dbReference>
<evidence type="ECO:0000256" key="7">
    <source>
        <dbReference type="PROSITE-ProRule" id="PRU00267"/>
    </source>
</evidence>
<sequence length="519" mass="55292">FLSAEVTYISYTQSGDEVFEIPPISLDPDSALDISDAVSHFETPGSRSLVSSMVVEANDPSFASTFFNSGSQVMVQRNLGQMHRLGYKYLLCLKEMGNSASHFGNSSPMTIDVQLGDIEPGLLGSGQLGTINSSELTLGLGNMGRSEVMPTTPSPASSLGGGKPATLASPPTAKKGRRKKDPNEPQKPVSAYALFFRDTQAAIKGQNPNASFGEVSKIVASMWDSLAEEDSQKGYLKALAAYKANQLSQSTSEEMEVISPPAEGSCIPTAVASAEEDTPNIIINTVSSTTTSKPPASGQSPTITKIIIPKHLLQAGGQVVTVLPGGVPALQQTTLLVSGAVRGPPPLQQMQNAPPPPRLQQMAPAPPRLQAKPSTANLSVSAAPPPPLQIKIVPASVQPETVELVNSGDEQENPEDDDITEVVPLEEVLNGFSFIGNLKVLDHVFVYFYSPILDVMEVRASRVSSSSKMVCLRAGCNKPAVDSEDWDREYCSNECVAHHCRDVFQAWCSIRNQSVATVK</sequence>
<protein>
    <submittedName>
        <fullName evidence="10">TOX high mobility group box family member 4 a</fullName>
    </submittedName>
</protein>
<dbReference type="CDD" id="cd21995">
    <property type="entry name" value="HMG-box_TOX-like"/>
    <property type="match status" value="1"/>
</dbReference>
<dbReference type="SMART" id="SM00398">
    <property type="entry name" value="HMG"/>
    <property type="match status" value="1"/>
</dbReference>
<accession>A0A8C6UG97</accession>
<keyword evidence="6 7" id="KW-0539">Nucleus</keyword>
<dbReference type="PROSITE" id="PS50118">
    <property type="entry name" value="HMG_BOX_2"/>
    <property type="match status" value="1"/>
</dbReference>
<feature type="region of interest" description="Disordered" evidence="8">
    <location>
        <begin position="144"/>
        <end position="189"/>
    </location>
</feature>
<dbReference type="PANTHER" id="PTHR45781:SF2">
    <property type="entry name" value="TOX HIGH MOBILITY GROUP BOX FAMILY MEMBER 4"/>
    <property type="match status" value="1"/>
</dbReference>
<evidence type="ECO:0000256" key="3">
    <source>
        <dbReference type="ARBA" id="ARBA00022454"/>
    </source>
</evidence>
<reference evidence="10" key="1">
    <citation type="submission" date="2025-08" db="UniProtKB">
        <authorList>
            <consortium name="Ensembl"/>
        </authorList>
    </citation>
    <scope>IDENTIFICATION</scope>
</reference>
<evidence type="ECO:0000259" key="9">
    <source>
        <dbReference type="PROSITE" id="PS50118"/>
    </source>
</evidence>
<reference evidence="10" key="2">
    <citation type="submission" date="2025-09" db="UniProtKB">
        <authorList>
            <consortium name="Ensembl"/>
        </authorList>
    </citation>
    <scope>IDENTIFICATION</scope>
</reference>
<keyword evidence="5 7" id="KW-0238">DNA-binding</keyword>
<dbReference type="InterPro" id="IPR051365">
    <property type="entry name" value="TOX_HMG-box_domain"/>
</dbReference>
<evidence type="ECO:0000256" key="5">
    <source>
        <dbReference type="ARBA" id="ARBA00023125"/>
    </source>
</evidence>
<evidence type="ECO:0000256" key="6">
    <source>
        <dbReference type="ARBA" id="ARBA00023242"/>
    </source>
</evidence>
<proteinExistence type="predicted"/>
<evidence type="ECO:0000256" key="8">
    <source>
        <dbReference type="SAM" id="MobiDB-lite"/>
    </source>
</evidence>
<evidence type="ECO:0000313" key="11">
    <source>
        <dbReference type="Proteomes" id="UP000694523"/>
    </source>
</evidence>
<evidence type="ECO:0000256" key="2">
    <source>
        <dbReference type="ARBA" id="ARBA00004286"/>
    </source>
</evidence>
<feature type="compositionally biased region" description="Pro residues" evidence="8">
    <location>
        <begin position="343"/>
        <end position="358"/>
    </location>
</feature>
<dbReference type="InterPro" id="IPR036910">
    <property type="entry name" value="HMG_box_dom_sf"/>
</dbReference>
<dbReference type="GO" id="GO:0006357">
    <property type="term" value="P:regulation of transcription by RNA polymerase II"/>
    <property type="evidence" value="ECO:0007669"/>
    <property type="project" value="TreeGrafter"/>
</dbReference>
<dbReference type="Pfam" id="PF00505">
    <property type="entry name" value="HMG_box"/>
    <property type="match status" value="1"/>
</dbReference>
<evidence type="ECO:0000256" key="4">
    <source>
        <dbReference type="ARBA" id="ARBA00022553"/>
    </source>
</evidence>
<evidence type="ECO:0000256" key="1">
    <source>
        <dbReference type="ARBA" id="ARBA00004123"/>
    </source>
</evidence>
<dbReference type="Proteomes" id="UP000694523">
    <property type="component" value="Unplaced"/>
</dbReference>
<dbReference type="PANTHER" id="PTHR45781">
    <property type="entry name" value="AGAP000281-PA"/>
    <property type="match status" value="1"/>
</dbReference>
<name>A0A8C6UG97_9GOBI</name>
<organism evidence="10 11">
    <name type="scientific">Neogobius melanostomus</name>
    <name type="common">round goby</name>
    <dbReference type="NCBI Taxonomy" id="47308"/>
    <lineage>
        <taxon>Eukaryota</taxon>
        <taxon>Metazoa</taxon>
        <taxon>Chordata</taxon>
        <taxon>Craniata</taxon>
        <taxon>Vertebrata</taxon>
        <taxon>Euteleostomi</taxon>
        <taxon>Actinopterygii</taxon>
        <taxon>Neopterygii</taxon>
        <taxon>Teleostei</taxon>
        <taxon>Neoteleostei</taxon>
        <taxon>Acanthomorphata</taxon>
        <taxon>Gobiaria</taxon>
        <taxon>Gobiiformes</taxon>
        <taxon>Gobioidei</taxon>
        <taxon>Gobiidae</taxon>
        <taxon>Benthophilinae</taxon>
        <taxon>Neogobiini</taxon>
        <taxon>Neogobius</taxon>
    </lineage>
</organism>
<evidence type="ECO:0000313" key="10">
    <source>
        <dbReference type="Ensembl" id="ENSNMLP00000034237.1"/>
    </source>
</evidence>
<keyword evidence="11" id="KW-1185">Reference proteome</keyword>
<dbReference type="AlphaFoldDB" id="A0A8C6UG97"/>
<comment type="subcellular location">
    <subcellularLocation>
        <location evidence="2">Chromosome</location>
    </subcellularLocation>
    <subcellularLocation>
        <location evidence="1">Nucleus</location>
    </subcellularLocation>
</comment>
<keyword evidence="3" id="KW-0158">Chromosome</keyword>
<keyword evidence="4" id="KW-0597">Phosphoprotein</keyword>
<feature type="region of interest" description="Disordered" evidence="8">
    <location>
        <begin position="342"/>
        <end position="372"/>
    </location>
</feature>
<feature type="DNA-binding region" description="HMG box" evidence="7">
    <location>
        <begin position="185"/>
        <end position="254"/>
    </location>
</feature>
<dbReference type="SUPFAM" id="SSF47095">
    <property type="entry name" value="HMG-box"/>
    <property type="match status" value="1"/>
</dbReference>
<dbReference type="Ensembl" id="ENSNMLT00000038127.1">
    <property type="protein sequence ID" value="ENSNMLP00000034237.1"/>
    <property type="gene ID" value="ENSNMLG00000021260.1"/>
</dbReference>
<dbReference type="InterPro" id="IPR009071">
    <property type="entry name" value="HMG_box_dom"/>
</dbReference>